<reference evidence="9" key="1">
    <citation type="journal article" date="2016" name="Sci. Rep.">
        <title>Biodegradation of 3-methyldiphenylether (MDE) by Hydrogenophaga atypical strain QY7-2 and cloning of the methy-oxidation gene mdeABCD.</title>
        <authorList>
            <person name="Yang Q."/>
            <person name="Cai S."/>
            <person name="Dong S."/>
            <person name="Chen L."/>
            <person name="Chen J."/>
            <person name="Cai T."/>
        </authorList>
    </citation>
    <scope>NUCLEOTIDE SEQUENCE</scope>
    <source>
        <strain evidence="9">QY7-2</strain>
    </source>
</reference>
<evidence type="ECO:0000256" key="7">
    <source>
        <dbReference type="ARBA" id="ARBA00079883"/>
    </source>
</evidence>
<comment type="catalytic activity">
    <reaction evidence="4">
        <text>4-(hydroxymethyl)benzenesulfonate + NAD(+) = 4-formylbenzenesulfonate + NADH + H(+)</text>
        <dbReference type="Rhea" id="RHEA:24412"/>
        <dbReference type="ChEBI" id="CHEBI:11944"/>
        <dbReference type="ChEBI" id="CHEBI:11987"/>
        <dbReference type="ChEBI" id="CHEBI:15378"/>
        <dbReference type="ChEBI" id="CHEBI:57540"/>
        <dbReference type="ChEBI" id="CHEBI:57945"/>
        <dbReference type="EC" id="1.1.1.257"/>
    </reaction>
</comment>
<dbReference type="GO" id="GO:0004777">
    <property type="term" value="F:succinate-semialdehyde dehydrogenase (NAD+) activity"/>
    <property type="evidence" value="ECO:0007669"/>
    <property type="project" value="TreeGrafter"/>
</dbReference>
<comment type="subunit">
    <text evidence="2">Homodimer.</text>
</comment>
<evidence type="ECO:0000313" key="9">
    <source>
        <dbReference type="EMBL" id="ARA95789.1"/>
    </source>
</evidence>
<dbReference type="PANTHER" id="PTHR43353">
    <property type="entry name" value="SUCCINATE-SEMIALDEHYDE DEHYDROGENASE, MITOCHONDRIAL"/>
    <property type="match status" value="1"/>
</dbReference>
<dbReference type="Gene3D" id="3.40.605.10">
    <property type="entry name" value="Aldehyde Dehydrogenase, Chain A, domain 1"/>
    <property type="match status" value="1"/>
</dbReference>
<dbReference type="Pfam" id="PF00171">
    <property type="entry name" value="Aldedh"/>
    <property type="match status" value="1"/>
</dbReference>
<keyword evidence="3" id="KW-0560">Oxidoreductase</keyword>
<evidence type="ECO:0000256" key="4">
    <source>
        <dbReference type="ARBA" id="ARBA00051407"/>
    </source>
</evidence>
<dbReference type="CDD" id="cd07103">
    <property type="entry name" value="ALDH_F5_SSADH_GabD"/>
    <property type="match status" value="1"/>
</dbReference>
<dbReference type="InterPro" id="IPR016161">
    <property type="entry name" value="Ald_DH/histidinol_DH"/>
</dbReference>
<dbReference type="GO" id="GO:0018462">
    <property type="term" value="F:4-(hydroxymethyl)benzenesulfonate dehydrogenase activity"/>
    <property type="evidence" value="ECO:0007669"/>
    <property type="project" value="UniProtKB-EC"/>
</dbReference>
<dbReference type="SUPFAM" id="SSF53720">
    <property type="entry name" value="ALDH-like"/>
    <property type="match status" value="1"/>
</dbReference>
<dbReference type="EMBL" id="KX809607">
    <property type="protein sequence ID" value="ARA95789.1"/>
    <property type="molecule type" value="Genomic_DNA"/>
</dbReference>
<accession>A0A1V0DKA2</accession>
<dbReference type="InterPro" id="IPR050740">
    <property type="entry name" value="Aldehyde_DH_Superfamily"/>
</dbReference>
<dbReference type="InterPro" id="IPR015590">
    <property type="entry name" value="Aldehyde_DH_dom"/>
</dbReference>
<gene>
    <name evidence="9" type="primary">mdeD</name>
</gene>
<comment type="function">
    <text evidence="5">Involved in the toluene-4-sulfonate degradation pathway. Does not discriminate between the sulfonate and the carboxyl substituents and can also be involved in the p-toluenecarboxylate degradation pathway.</text>
</comment>
<evidence type="ECO:0000259" key="8">
    <source>
        <dbReference type="Pfam" id="PF00171"/>
    </source>
</evidence>
<reference evidence="9" key="2">
    <citation type="submission" date="2016-08" db="EMBL/GenBank/DDBJ databases">
        <authorList>
            <person name="Seilhamer J.J."/>
        </authorList>
    </citation>
    <scope>NUCLEOTIDE SEQUENCE</scope>
    <source>
        <strain evidence="9">QY7-2</strain>
    </source>
</reference>
<name>A0A1V0DKA2_HYDIT</name>
<dbReference type="InterPro" id="IPR016162">
    <property type="entry name" value="Ald_DH_N"/>
</dbReference>
<dbReference type="FunFam" id="3.40.605.10:FF:000007">
    <property type="entry name" value="NAD/NADP-dependent betaine aldehyde dehydrogenase"/>
    <property type="match status" value="1"/>
</dbReference>
<dbReference type="PANTHER" id="PTHR43353:SF5">
    <property type="entry name" value="SUCCINATE-SEMIALDEHYDE DEHYDROGENASE, MITOCHONDRIAL"/>
    <property type="match status" value="1"/>
</dbReference>
<feature type="domain" description="Aldehyde dehydrogenase" evidence="8">
    <location>
        <begin position="17"/>
        <end position="472"/>
    </location>
</feature>
<evidence type="ECO:0000256" key="3">
    <source>
        <dbReference type="ARBA" id="ARBA00023002"/>
    </source>
</evidence>
<comment type="similarity">
    <text evidence="1">Belongs to the aldehyde dehydrogenase family.</text>
</comment>
<dbReference type="EC" id="1.1.1.257" evidence="6"/>
<protein>
    <recommendedName>
        <fullName evidence="6">4-(hydroxymethyl)benzenesulfonate dehydrogenase</fullName>
        <ecNumber evidence="6">1.1.1.257</ecNumber>
    </recommendedName>
    <alternativeName>
        <fullName evidence="7">Toluenesulfonate aldehyde dehydrogenase TsaD</fullName>
    </alternativeName>
</protein>
<dbReference type="Gene3D" id="3.40.309.10">
    <property type="entry name" value="Aldehyde Dehydrogenase, Chain A, domain 2"/>
    <property type="match status" value="1"/>
</dbReference>
<evidence type="ECO:0000256" key="2">
    <source>
        <dbReference type="ARBA" id="ARBA00011738"/>
    </source>
</evidence>
<organism evidence="9">
    <name type="scientific">Hydrogenophaga intermedia</name>
    <dbReference type="NCBI Taxonomy" id="65786"/>
    <lineage>
        <taxon>Bacteria</taxon>
        <taxon>Pseudomonadati</taxon>
        <taxon>Pseudomonadota</taxon>
        <taxon>Betaproteobacteria</taxon>
        <taxon>Burkholderiales</taxon>
        <taxon>Comamonadaceae</taxon>
        <taxon>Hydrogenophaga</taxon>
    </lineage>
</organism>
<proteinExistence type="inferred from homology"/>
<dbReference type="GO" id="GO:0009450">
    <property type="term" value="P:gamma-aminobutyric acid catabolic process"/>
    <property type="evidence" value="ECO:0007669"/>
    <property type="project" value="TreeGrafter"/>
</dbReference>
<evidence type="ECO:0000256" key="5">
    <source>
        <dbReference type="ARBA" id="ARBA00056807"/>
    </source>
</evidence>
<dbReference type="InterPro" id="IPR016160">
    <property type="entry name" value="Ald_DH_CS_CYS"/>
</dbReference>
<evidence type="ECO:0000256" key="1">
    <source>
        <dbReference type="ARBA" id="ARBA00009986"/>
    </source>
</evidence>
<dbReference type="InterPro" id="IPR016163">
    <property type="entry name" value="Ald_DH_C"/>
</dbReference>
<dbReference type="AlphaFoldDB" id="A0A1V0DKA2"/>
<evidence type="ECO:0000256" key="6">
    <source>
        <dbReference type="ARBA" id="ARBA00066857"/>
    </source>
</evidence>
<sequence length="477" mass="51103">MSTVPYRCPELLIGGEWRPGRHEQRLVVRNPATGEALDELRLASADDLQLVLQTTQKAFEHWRQVPAHERCARLERGVARLRENTERIAHLLTLEQGKTLAEARMECAMAADLIKWYAEEARRVYGRVIPARLPNSRMEVFKFPVGPVAAFSPWNFPLVLSARKLGGAIAAGCSIVLKGAEETPASVAAMVDCLNQELPPGVVQLVYGVPAEVSQALIASPVVRKVTFTGSVPVGRHLAELSARHLKRITLELGGHAPVIVCGDADIARTVNLMVQHKFRNAGQACLAPTRFFVDRRIYGDFVDAFGAATQALRVGAGLQADTQMGPVASARRQAAVNDLIARSVAAGARPVASAVPEAGYFVPPTLLADVPLDAPVMSEEPFGPVACAVPFDSLDQAIAQANHNPYGLAGYLFTDSAKAILAVSERLEVGSLAVNGMGVSVPEAPFGGVKDSGYGSESGIEGMEAFLETKFMHYVA</sequence>
<dbReference type="PROSITE" id="PS00070">
    <property type="entry name" value="ALDEHYDE_DEHYDR_CYS"/>
    <property type="match status" value="1"/>
</dbReference>